<dbReference type="InterPro" id="IPR014078">
    <property type="entry name" value="Nudix_YtkD"/>
</dbReference>
<evidence type="ECO:0000256" key="2">
    <source>
        <dbReference type="ARBA" id="ARBA00022801"/>
    </source>
</evidence>
<dbReference type="PRINTS" id="PR00502">
    <property type="entry name" value="NUDIXFAMILY"/>
</dbReference>
<dbReference type="NCBIfam" id="TIGR02705">
    <property type="entry name" value="nudix_YtkD"/>
    <property type="match status" value="1"/>
</dbReference>
<dbReference type="SUPFAM" id="SSF55811">
    <property type="entry name" value="Nudix"/>
    <property type="match status" value="1"/>
</dbReference>
<comment type="similarity">
    <text evidence="1 3">Belongs to the Nudix hydrolase family.</text>
</comment>
<keyword evidence="6" id="KW-1185">Reference proteome</keyword>
<keyword evidence="2 3" id="KW-0378">Hydrolase</keyword>
<dbReference type="Gene3D" id="3.90.79.10">
    <property type="entry name" value="Nucleoside Triphosphate Pyrophosphohydrolase"/>
    <property type="match status" value="1"/>
</dbReference>
<sequence>MFIFRDYYHNEITFSYSNHPFSKDPRHVWVICRYKDRWLLTKHKDRGIEFPGGKVEEGESAEQAAHREVMEETGAVIETIRYVGQYHVAGKASHVVKNVYFADIQMIEKQDTYFETNGPILLEEIPKNVKHNKRFSFIMKDDVLVHSLARVKEIIE</sequence>
<dbReference type="InterPro" id="IPR020084">
    <property type="entry name" value="NUDIX_hydrolase_CS"/>
</dbReference>
<dbReference type="CDD" id="cd04665">
    <property type="entry name" value="NUDIX_RppH"/>
    <property type="match status" value="1"/>
</dbReference>
<feature type="domain" description="Nudix hydrolase" evidence="4">
    <location>
        <begin position="21"/>
        <end position="142"/>
    </location>
</feature>
<evidence type="ECO:0000313" key="6">
    <source>
        <dbReference type="Proteomes" id="UP001444625"/>
    </source>
</evidence>
<name>A0ABU9XJ34_9BACI</name>
<organism evidence="5 6">
    <name type="scientific">Ornithinibacillus xuwenensis</name>
    <dbReference type="NCBI Taxonomy" id="3144668"/>
    <lineage>
        <taxon>Bacteria</taxon>
        <taxon>Bacillati</taxon>
        <taxon>Bacillota</taxon>
        <taxon>Bacilli</taxon>
        <taxon>Bacillales</taxon>
        <taxon>Bacillaceae</taxon>
        <taxon>Ornithinibacillus</taxon>
    </lineage>
</organism>
<evidence type="ECO:0000259" key="4">
    <source>
        <dbReference type="PROSITE" id="PS51462"/>
    </source>
</evidence>
<comment type="caution">
    <text evidence="5">The sequence shown here is derived from an EMBL/GenBank/DDBJ whole genome shotgun (WGS) entry which is preliminary data.</text>
</comment>
<dbReference type="InterPro" id="IPR015797">
    <property type="entry name" value="NUDIX_hydrolase-like_dom_sf"/>
</dbReference>
<evidence type="ECO:0000313" key="5">
    <source>
        <dbReference type="EMBL" id="MEN2768320.1"/>
    </source>
</evidence>
<evidence type="ECO:0000256" key="3">
    <source>
        <dbReference type="RuleBase" id="RU003476"/>
    </source>
</evidence>
<dbReference type="PROSITE" id="PS00893">
    <property type="entry name" value="NUDIX_BOX"/>
    <property type="match status" value="1"/>
</dbReference>
<dbReference type="EMBL" id="JBDIML010000005">
    <property type="protein sequence ID" value="MEN2768320.1"/>
    <property type="molecule type" value="Genomic_DNA"/>
</dbReference>
<protein>
    <submittedName>
        <fullName evidence="5">RNA deprotection pyrophosphohydrolase</fullName>
    </submittedName>
</protein>
<dbReference type="PANTHER" id="PTHR43736:SF1">
    <property type="entry name" value="DIHYDRONEOPTERIN TRIPHOSPHATE DIPHOSPHATASE"/>
    <property type="match status" value="1"/>
</dbReference>
<proteinExistence type="inferred from homology"/>
<gene>
    <name evidence="5" type="primary">ytkD</name>
    <name evidence="5" type="ORF">ABC228_14150</name>
</gene>
<dbReference type="PROSITE" id="PS51462">
    <property type="entry name" value="NUDIX"/>
    <property type="match status" value="1"/>
</dbReference>
<dbReference type="Pfam" id="PF00293">
    <property type="entry name" value="NUDIX"/>
    <property type="match status" value="1"/>
</dbReference>
<evidence type="ECO:0000256" key="1">
    <source>
        <dbReference type="ARBA" id="ARBA00005582"/>
    </source>
</evidence>
<dbReference type="InterPro" id="IPR020476">
    <property type="entry name" value="Nudix_hydrolase"/>
</dbReference>
<dbReference type="PANTHER" id="PTHR43736">
    <property type="entry name" value="ADP-RIBOSE PYROPHOSPHATASE"/>
    <property type="match status" value="1"/>
</dbReference>
<accession>A0ABU9XJ34</accession>
<dbReference type="RefSeq" id="WP_345825808.1">
    <property type="nucleotide sequence ID" value="NZ_JBDIML010000005.1"/>
</dbReference>
<dbReference type="InterPro" id="IPR000086">
    <property type="entry name" value="NUDIX_hydrolase_dom"/>
</dbReference>
<dbReference type="Proteomes" id="UP001444625">
    <property type="component" value="Unassembled WGS sequence"/>
</dbReference>
<reference evidence="5 6" key="1">
    <citation type="submission" date="2024-05" db="EMBL/GenBank/DDBJ databases">
        <authorList>
            <person name="Haq I."/>
            <person name="Ullah Z."/>
            <person name="Ahmad R."/>
            <person name="Li M."/>
            <person name="Tong Y."/>
        </authorList>
    </citation>
    <scope>NUCLEOTIDE SEQUENCE [LARGE SCALE GENOMIC DNA]</scope>
    <source>
        <strain evidence="5 6">16A2E</strain>
    </source>
</reference>